<comment type="similarity">
    <text evidence="2">Belongs to the drug/metabolite transporter (DMT) superfamily. 10 TMS drug/metabolite exporter (DME) (TC 2.A.7.3) family.</text>
</comment>
<feature type="transmembrane region" description="Helical" evidence="6">
    <location>
        <begin position="252"/>
        <end position="271"/>
    </location>
</feature>
<feature type="transmembrane region" description="Helical" evidence="6">
    <location>
        <begin position="135"/>
        <end position="156"/>
    </location>
</feature>
<evidence type="ECO:0000313" key="8">
    <source>
        <dbReference type="EMBL" id="CRK74279.1"/>
    </source>
</evidence>
<dbReference type="Pfam" id="PF00892">
    <property type="entry name" value="EamA"/>
    <property type="match status" value="2"/>
</dbReference>
<evidence type="ECO:0000256" key="4">
    <source>
        <dbReference type="ARBA" id="ARBA00022989"/>
    </source>
</evidence>
<keyword evidence="5 6" id="KW-0472">Membrane</keyword>
<comment type="subcellular location">
    <subcellularLocation>
        <location evidence="1">Membrane</location>
        <topology evidence="1">Multi-pass membrane protein</topology>
    </subcellularLocation>
</comment>
<keyword evidence="4 6" id="KW-1133">Transmembrane helix</keyword>
<feature type="transmembrane region" description="Helical" evidence="6">
    <location>
        <begin position="112"/>
        <end position="129"/>
    </location>
</feature>
<evidence type="ECO:0000259" key="7">
    <source>
        <dbReference type="Pfam" id="PF00892"/>
    </source>
</evidence>
<name>A0A0U1NIB8_9RHOB</name>
<evidence type="ECO:0000256" key="1">
    <source>
        <dbReference type="ARBA" id="ARBA00004141"/>
    </source>
</evidence>
<feature type="transmembrane region" description="Helical" evidence="6">
    <location>
        <begin position="29"/>
        <end position="49"/>
    </location>
</feature>
<evidence type="ECO:0000256" key="2">
    <source>
        <dbReference type="ARBA" id="ARBA00009853"/>
    </source>
</evidence>
<dbReference type="SUPFAM" id="SSF103481">
    <property type="entry name" value="Multidrug resistance efflux transporter EmrE"/>
    <property type="match status" value="2"/>
</dbReference>
<gene>
    <name evidence="8" type="ORF">NIG5292_00306</name>
</gene>
<feature type="transmembrane region" description="Helical" evidence="6">
    <location>
        <begin position="200"/>
        <end position="219"/>
    </location>
</feature>
<feature type="domain" description="EamA" evidence="7">
    <location>
        <begin position="1"/>
        <end position="128"/>
    </location>
</feature>
<proteinExistence type="inferred from homology"/>
<feature type="domain" description="EamA" evidence="7">
    <location>
        <begin position="138"/>
        <end position="264"/>
    </location>
</feature>
<reference evidence="8 9" key="1">
    <citation type="submission" date="2015-04" db="EMBL/GenBank/DDBJ databases">
        <authorList>
            <person name="Syromyatnikov M.Y."/>
            <person name="Popov V.N."/>
        </authorList>
    </citation>
    <scope>NUCLEOTIDE SEQUENCE [LARGE SCALE GENOMIC DNA]</scope>
    <source>
        <strain evidence="8 9">CECT 5292</strain>
    </source>
</reference>
<keyword evidence="9" id="KW-1185">Reference proteome</keyword>
<evidence type="ECO:0000256" key="6">
    <source>
        <dbReference type="SAM" id="Phobius"/>
    </source>
</evidence>
<dbReference type="AlphaFoldDB" id="A0A0U1NIB8"/>
<feature type="transmembrane region" description="Helical" evidence="6">
    <location>
        <begin position="61"/>
        <end position="81"/>
    </location>
</feature>
<dbReference type="EMBL" id="CVQV01000002">
    <property type="protein sequence ID" value="CRK74279.1"/>
    <property type="molecule type" value="Genomic_DNA"/>
</dbReference>
<dbReference type="PANTHER" id="PTHR22911">
    <property type="entry name" value="ACYL-MALONYL CONDENSING ENZYME-RELATED"/>
    <property type="match status" value="1"/>
</dbReference>
<evidence type="ECO:0000313" key="9">
    <source>
        <dbReference type="Proteomes" id="UP000048949"/>
    </source>
</evidence>
<accession>A0A0U1NIB8</accession>
<sequence length="278" mass="29971">MLGAVVSFSAMALAGRVVSVDLDTFEIMTYRSLVGVVVMATIIFASGGVRRIQTDRFSLHLIRNICHFTGQNLWFYALTLIPLAQLFALEFTTPLWVLILSPLLLSERLTRVRILVALIGFSGVLIVTRPTMGSISVGTLTAASSAIFFAGSILFTRKLTADQSTLTILTWLVGLQAVFGIICAGIDGDIAAPSLAMTPFIIIIGFAGLLAHACLVQALSLAPAMLVVPIDFLRLPLIAVLAMILFGEHLDLWVFVGAAIIFGANYTNIWAETRNSRT</sequence>
<dbReference type="Proteomes" id="UP000048949">
    <property type="component" value="Unassembled WGS sequence"/>
</dbReference>
<evidence type="ECO:0000256" key="3">
    <source>
        <dbReference type="ARBA" id="ARBA00022692"/>
    </source>
</evidence>
<feature type="transmembrane region" description="Helical" evidence="6">
    <location>
        <begin position="168"/>
        <end position="188"/>
    </location>
</feature>
<keyword evidence="3 6" id="KW-0812">Transmembrane</keyword>
<dbReference type="InterPro" id="IPR037185">
    <property type="entry name" value="EmrE-like"/>
</dbReference>
<dbReference type="PANTHER" id="PTHR22911:SF6">
    <property type="entry name" value="SOLUTE CARRIER FAMILY 35 MEMBER G1"/>
    <property type="match status" value="1"/>
</dbReference>
<dbReference type="InterPro" id="IPR000620">
    <property type="entry name" value="EamA_dom"/>
</dbReference>
<dbReference type="GO" id="GO:0016020">
    <property type="term" value="C:membrane"/>
    <property type="evidence" value="ECO:0007669"/>
    <property type="project" value="UniProtKB-SubCell"/>
</dbReference>
<protein>
    <submittedName>
        <fullName evidence="8">Carboxylate/amino acid/amine transporter</fullName>
    </submittedName>
</protein>
<feature type="transmembrane region" description="Helical" evidence="6">
    <location>
        <begin position="226"/>
        <end position="246"/>
    </location>
</feature>
<organism evidence="8 9">
    <name type="scientific">Nereida ignava</name>
    <dbReference type="NCBI Taxonomy" id="282199"/>
    <lineage>
        <taxon>Bacteria</taxon>
        <taxon>Pseudomonadati</taxon>
        <taxon>Pseudomonadota</taxon>
        <taxon>Alphaproteobacteria</taxon>
        <taxon>Rhodobacterales</taxon>
        <taxon>Roseobacteraceae</taxon>
        <taxon>Nereida</taxon>
    </lineage>
</organism>
<evidence type="ECO:0000256" key="5">
    <source>
        <dbReference type="ARBA" id="ARBA00023136"/>
    </source>
</evidence>
<dbReference type="STRING" id="282199.GCA_001049735_00306"/>